<feature type="domain" description="DUF4369" evidence="2">
    <location>
        <begin position="36"/>
        <end position="126"/>
    </location>
</feature>
<evidence type="ECO:0000313" key="3">
    <source>
        <dbReference type="EMBL" id="MCZ4245196.1"/>
    </source>
</evidence>
<keyword evidence="4" id="KW-1185">Reference proteome</keyword>
<evidence type="ECO:0000256" key="1">
    <source>
        <dbReference type="SAM" id="SignalP"/>
    </source>
</evidence>
<feature type="chain" id="PRO_5046196186" evidence="1">
    <location>
        <begin position="19"/>
        <end position="243"/>
    </location>
</feature>
<keyword evidence="1" id="KW-0732">Signal</keyword>
<gene>
    <name evidence="3" type="ORF">O0955_14395</name>
</gene>
<protein>
    <submittedName>
        <fullName evidence="3">DUF4369 domain-containing protein</fullName>
    </submittedName>
</protein>
<accession>A0ABT4LB89</accession>
<dbReference type="InterPro" id="IPR025380">
    <property type="entry name" value="DUF4369"/>
</dbReference>
<dbReference type="EMBL" id="JAPWGM010000005">
    <property type="protein sequence ID" value="MCZ4245196.1"/>
    <property type="molecule type" value="Genomic_DNA"/>
</dbReference>
<dbReference type="Proteomes" id="UP001144347">
    <property type="component" value="Unassembled WGS sequence"/>
</dbReference>
<name>A0ABT4LB89_9SPHI</name>
<dbReference type="RefSeq" id="WP_269428252.1">
    <property type="nucleotide sequence ID" value="NZ_JAPWGM010000005.1"/>
</dbReference>
<evidence type="ECO:0000313" key="4">
    <source>
        <dbReference type="Proteomes" id="UP001144347"/>
    </source>
</evidence>
<comment type="caution">
    <text evidence="3">The sequence shown here is derived from an EMBL/GenBank/DDBJ whole genome shotgun (WGS) entry which is preliminary data.</text>
</comment>
<dbReference type="Pfam" id="PF14289">
    <property type="entry name" value="DUF4369"/>
    <property type="match status" value="1"/>
</dbReference>
<sequence length="243" mass="27694">MKRFLILTISLLPFLCFAQEVKTQLNAKINFPEYDKSSRLIYFIYQQKDKSIIDSTWIRDNTFTFNKSLSPNVKVKLLFTKPGTSPNQAADPNILNFFVKEGTVNVDATGYLGRAKVTGVPVQDEYTAFKKVYLKIDTSLRLLGWKKKRTKVTDTLKMKIVDGQIDSARNAKMSLLCTFLDQNLNKPYAPDALLMYLKANGSTLNLDKADQYFSKLPVEQQKSVDGSDIIKEIADLRKKNKKN</sequence>
<proteinExistence type="predicted"/>
<organism evidence="3 4">
    <name type="scientific">Pedobacter punctiformis</name>
    <dbReference type="NCBI Taxonomy" id="3004097"/>
    <lineage>
        <taxon>Bacteria</taxon>
        <taxon>Pseudomonadati</taxon>
        <taxon>Bacteroidota</taxon>
        <taxon>Sphingobacteriia</taxon>
        <taxon>Sphingobacteriales</taxon>
        <taxon>Sphingobacteriaceae</taxon>
        <taxon>Pedobacter</taxon>
    </lineage>
</organism>
<reference evidence="3" key="1">
    <citation type="submission" date="2022-12" db="EMBL/GenBank/DDBJ databases">
        <title>Genome sequence of HCMS5-2.</title>
        <authorList>
            <person name="Woo H."/>
        </authorList>
    </citation>
    <scope>NUCLEOTIDE SEQUENCE</scope>
    <source>
        <strain evidence="3">HCMS5-2</strain>
    </source>
</reference>
<feature type="signal peptide" evidence="1">
    <location>
        <begin position="1"/>
        <end position="18"/>
    </location>
</feature>
<evidence type="ECO:0000259" key="2">
    <source>
        <dbReference type="Pfam" id="PF14289"/>
    </source>
</evidence>